<feature type="transmembrane region" description="Helical" evidence="6">
    <location>
        <begin position="103"/>
        <end position="123"/>
    </location>
</feature>
<feature type="transmembrane region" description="Helical" evidence="6">
    <location>
        <begin position="170"/>
        <end position="191"/>
    </location>
</feature>
<evidence type="ECO:0000256" key="3">
    <source>
        <dbReference type="ARBA" id="ARBA00022692"/>
    </source>
</evidence>
<protein>
    <submittedName>
        <fullName evidence="7">Uncharacterized protein</fullName>
    </submittedName>
</protein>
<gene>
    <name evidence="7" type="ORF">ACRB68_24050</name>
</gene>
<dbReference type="OrthoDB" id="3772792at2"/>
<name>A0A7K0BTX1_9ACTN</name>
<evidence type="ECO:0000256" key="4">
    <source>
        <dbReference type="ARBA" id="ARBA00022989"/>
    </source>
</evidence>
<feature type="transmembrane region" description="Helical" evidence="6">
    <location>
        <begin position="248"/>
        <end position="270"/>
    </location>
</feature>
<evidence type="ECO:0000313" key="7">
    <source>
        <dbReference type="EMBL" id="MQY04352.1"/>
    </source>
</evidence>
<dbReference type="EMBL" id="WEGH01000002">
    <property type="protein sequence ID" value="MQY04352.1"/>
    <property type="molecule type" value="Genomic_DNA"/>
</dbReference>
<dbReference type="Pfam" id="PF03631">
    <property type="entry name" value="Virul_fac_BrkB"/>
    <property type="match status" value="1"/>
</dbReference>
<evidence type="ECO:0000256" key="6">
    <source>
        <dbReference type="SAM" id="Phobius"/>
    </source>
</evidence>
<keyword evidence="8" id="KW-1185">Reference proteome</keyword>
<evidence type="ECO:0000313" key="8">
    <source>
        <dbReference type="Proteomes" id="UP000487268"/>
    </source>
</evidence>
<evidence type="ECO:0000256" key="1">
    <source>
        <dbReference type="ARBA" id="ARBA00004651"/>
    </source>
</evidence>
<sequence length="288" mass="31153">MSDGFLGRSARRIVSVWEGLRDRVRGKVPWLGELLDHLARIRVMDSATVLAAKVFMTVMPLLFVVCAFMPDPVRGWMRDSLREVLGLGAGDQVDALFAAPGSAATQAFGLLAVLVVVLSATDCSRSLQRLCEQCWHLPQATSAFVVWRWLVWLGVLLLSLLVGATVRHELSARVVIGVAAALLGNTLLWWWTQHLLLAGRVRWPALLPGALLAGLGLTCVLTASRLYMPDALDHSTALYGSLGPVFTVLGWLIAVCFVLTAGLAAGPVIARRSPVRGWLDDTGPDVTE</sequence>
<dbReference type="Proteomes" id="UP000487268">
    <property type="component" value="Unassembled WGS sequence"/>
</dbReference>
<dbReference type="AlphaFoldDB" id="A0A7K0BTX1"/>
<feature type="transmembrane region" description="Helical" evidence="6">
    <location>
        <begin position="203"/>
        <end position="228"/>
    </location>
</feature>
<feature type="transmembrane region" description="Helical" evidence="6">
    <location>
        <begin position="144"/>
        <end position="164"/>
    </location>
</feature>
<reference evidence="7 8" key="1">
    <citation type="submission" date="2019-10" db="EMBL/GenBank/DDBJ databases">
        <title>Actinomadura rubteroloni sp. nov. and Actinomadura macrotermitis sp. nov., isolated from the gut of fungus growing-termite Macrotermes natalensis.</title>
        <authorList>
            <person name="Benndorf R."/>
            <person name="Martin K."/>
            <person name="Kuefner M."/>
            <person name="De Beer W."/>
            <person name="Kaster A.-K."/>
            <person name="Vollmers J."/>
            <person name="Poulsen M."/>
            <person name="Beemelmanns C."/>
        </authorList>
    </citation>
    <scope>NUCLEOTIDE SEQUENCE [LARGE SCALE GENOMIC DNA]</scope>
    <source>
        <strain evidence="7 8">RB68</strain>
    </source>
</reference>
<accession>A0A7K0BTX1</accession>
<dbReference type="GO" id="GO:0005886">
    <property type="term" value="C:plasma membrane"/>
    <property type="evidence" value="ECO:0007669"/>
    <property type="project" value="UniProtKB-SubCell"/>
</dbReference>
<comment type="caution">
    <text evidence="7">The sequence shown here is derived from an EMBL/GenBank/DDBJ whole genome shotgun (WGS) entry which is preliminary data.</text>
</comment>
<feature type="transmembrane region" description="Helical" evidence="6">
    <location>
        <begin position="50"/>
        <end position="70"/>
    </location>
</feature>
<comment type="subcellular location">
    <subcellularLocation>
        <location evidence="1">Cell membrane</location>
        <topology evidence="1">Multi-pass membrane protein</topology>
    </subcellularLocation>
</comment>
<dbReference type="InterPro" id="IPR017039">
    <property type="entry name" value="Virul_fac_BrkB"/>
</dbReference>
<organism evidence="7 8">
    <name type="scientific">Actinomadura macrotermitis</name>
    <dbReference type="NCBI Taxonomy" id="2585200"/>
    <lineage>
        <taxon>Bacteria</taxon>
        <taxon>Bacillati</taxon>
        <taxon>Actinomycetota</taxon>
        <taxon>Actinomycetes</taxon>
        <taxon>Streptosporangiales</taxon>
        <taxon>Thermomonosporaceae</taxon>
        <taxon>Actinomadura</taxon>
    </lineage>
</organism>
<evidence type="ECO:0000256" key="5">
    <source>
        <dbReference type="ARBA" id="ARBA00023136"/>
    </source>
</evidence>
<keyword evidence="4 6" id="KW-1133">Transmembrane helix</keyword>
<proteinExistence type="predicted"/>
<keyword evidence="5 6" id="KW-0472">Membrane</keyword>
<dbReference type="RefSeq" id="WP_153532610.1">
    <property type="nucleotide sequence ID" value="NZ_WEGH01000002.1"/>
</dbReference>
<evidence type="ECO:0000256" key="2">
    <source>
        <dbReference type="ARBA" id="ARBA00022475"/>
    </source>
</evidence>
<keyword evidence="2" id="KW-1003">Cell membrane</keyword>
<keyword evidence="3 6" id="KW-0812">Transmembrane</keyword>